<evidence type="ECO:0000313" key="1">
    <source>
        <dbReference type="EMBL" id="KKN54100.1"/>
    </source>
</evidence>
<accession>A0A0F9RC11</accession>
<organism evidence="1">
    <name type="scientific">marine sediment metagenome</name>
    <dbReference type="NCBI Taxonomy" id="412755"/>
    <lineage>
        <taxon>unclassified sequences</taxon>
        <taxon>metagenomes</taxon>
        <taxon>ecological metagenomes</taxon>
    </lineage>
</organism>
<proteinExistence type="predicted"/>
<sequence>MLVKSSEIDKIINKAKYKALFPGGIYSIFSEKSQYGMGKSQFAHFLLEEYEKKSTEKLSAYHTLSPSSTGLKELEDELRSCFTKCNNITGFYYFIDEIDLISDPEYKEEEKVKLIEKFGNIIIKTSDEAYNKDIPFYIFLVLSNRILEDFNKFAPHRIKRRITPFLRVDIVFDEKDIEMFATNFFALLWVSNHKDIQKKLEKYDFRFKELMGNMISIFVNHLDYLGLNVKSVVIGDLVEKFRNMFEIIFDDINDEILEKINLGKTQEVGKNIERILKNYLLSKNRPLVINENENEIIITYKIKEKFINGHKSDGYYDFRIGDNQIGIMPVEITTQKDLKNRKGRQIKKFAENHVTLLIWAYLDRNIMERELSKIDEKVANELQRILIPRDLIQYTLILEERAFSLLEEFRRNIIENIETYLRKYAKILFNRWMMEKPFIPISTGVKQGDKIHEVSLSDLKDRVVRLLENVFQYLEGVKRRQHKGMKAAMKKELNSLNKPLQDVGIALPLFNLDTVYREIAQELLDENLCQYAKLEDTSYLSKKDGFSVKLAVEKCKKVIISRIEDKFNKTK</sequence>
<dbReference type="SUPFAM" id="SSF52540">
    <property type="entry name" value="P-loop containing nucleoside triphosphate hydrolases"/>
    <property type="match status" value="1"/>
</dbReference>
<name>A0A0F9RC11_9ZZZZ</name>
<comment type="caution">
    <text evidence="1">The sequence shown here is derived from an EMBL/GenBank/DDBJ whole genome shotgun (WGS) entry which is preliminary data.</text>
</comment>
<dbReference type="AlphaFoldDB" id="A0A0F9RC11"/>
<protein>
    <submittedName>
        <fullName evidence="1">Uncharacterized protein</fullName>
    </submittedName>
</protein>
<gene>
    <name evidence="1" type="ORF">LCGC14_0595940</name>
</gene>
<dbReference type="InterPro" id="IPR027417">
    <property type="entry name" value="P-loop_NTPase"/>
</dbReference>
<reference evidence="1" key="1">
    <citation type="journal article" date="2015" name="Nature">
        <title>Complex archaea that bridge the gap between prokaryotes and eukaryotes.</title>
        <authorList>
            <person name="Spang A."/>
            <person name="Saw J.H."/>
            <person name="Jorgensen S.L."/>
            <person name="Zaremba-Niedzwiedzka K."/>
            <person name="Martijn J."/>
            <person name="Lind A.E."/>
            <person name="van Eijk R."/>
            <person name="Schleper C."/>
            <person name="Guy L."/>
            <person name="Ettema T.J."/>
        </authorList>
    </citation>
    <scope>NUCLEOTIDE SEQUENCE</scope>
</reference>
<dbReference type="EMBL" id="LAZR01000943">
    <property type="protein sequence ID" value="KKN54100.1"/>
    <property type="molecule type" value="Genomic_DNA"/>
</dbReference>